<sequence length="154" mass="17751">MDYDDTRKIINDIIVDLFKNILMIEETSLKSRGIKDLSLTEVHAIEAVGNNGGKRMSKLASDLGISLGTLTSTMDKLEKKNYAQRIRSEKDKRVVIARLTNKGELVYKIHRNFHDEMIENLMIDLKLKEDKDLIHILKNINKFLLKEYGGNNVY</sequence>
<dbReference type="Pfam" id="PF01047">
    <property type="entry name" value="MarR"/>
    <property type="match status" value="1"/>
</dbReference>
<dbReference type="Proteomes" id="UP000241434">
    <property type="component" value="Unassembled WGS sequence"/>
</dbReference>
<dbReference type="InterPro" id="IPR036388">
    <property type="entry name" value="WH-like_DNA-bd_sf"/>
</dbReference>
<evidence type="ECO:0000256" key="3">
    <source>
        <dbReference type="ARBA" id="ARBA00023163"/>
    </source>
</evidence>
<comment type="caution">
    <text evidence="5">The sequence shown here is derived from an EMBL/GenBank/DDBJ whole genome shotgun (WGS) entry which is preliminary data.</text>
</comment>
<dbReference type="PANTHER" id="PTHR42756">
    <property type="entry name" value="TRANSCRIPTIONAL REGULATOR, MARR"/>
    <property type="match status" value="1"/>
</dbReference>
<accession>A0A2P7Q2I4</accession>
<dbReference type="Gene3D" id="1.10.10.10">
    <property type="entry name" value="Winged helix-like DNA-binding domain superfamily/Winged helix DNA-binding domain"/>
    <property type="match status" value="1"/>
</dbReference>
<dbReference type="InterPro" id="IPR000835">
    <property type="entry name" value="HTH_MarR-typ"/>
</dbReference>
<dbReference type="PANTHER" id="PTHR42756:SF1">
    <property type="entry name" value="TRANSCRIPTIONAL REPRESSOR OF EMRAB OPERON"/>
    <property type="match status" value="1"/>
</dbReference>
<dbReference type="GO" id="GO:0003677">
    <property type="term" value="F:DNA binding"/>
    <property type="evidence" value="ECO:0007669"/>
    <property type="project" value="UniProtKB-KW"/>
</dbReference>
<dbReference type="EMBL" id="JYGE01000002">
    <property type="protein sequence ID" value="PSJ32184.1"/>
    <property type="molecule type" value="Genomic_DNA"/>
</dbReference>
<evidence type="ECO:0000313" key="6">
    <source>
        <dbReference type="Proteomes" id="UP000241434"/>
    </source>
</evidence>
<evidence type="ECO:0000256" key="2">
    <source>
        <dbReference type="ARBA" id="ARBA00023125"/>
    </source>
</evidence>
<reference evidence="5" key="1">
    <citation type="thesis" date="2015" institute="Rutgers" country="The State University of New Jersey, 14 College Farm Rd., New Brunswick, NJ, USA">
        <title>Ammonia toxicity in bacteria and its implications for treatment of and resource recovery from highly nitrogenous organic wastes.</title>
        <authorList>
            <person name="Luther A.K."/>
        </authorList>
    </citation>
    <scope>NUCLEOTIDE SEQUENCE</scope>
    <source>
        <strain evidence="5">RT-10B</strain>
    </source>
</reference>
<feature type="domain" description="HTH marR-type" evidence="4">
    <location>
        <begin position="14"/>
        <end position="142"/>
    </location>
</feature>
<dbReference type="SUPFAM" id="SSF46785">
    <property type="entry name" value="Winged helix' DNA-binding domain"/>
    <property type="match status" value="1"/>
</dbReference>
<dbReference type="InterPro" id="IPR036390">
    <property type="entry name" value="WH_DNA-bd_sf"/>
</dbReference>
<gene>
    <name evidence="5" type="ORF">UF10_01070</name>
</gene>
<keyword evidence="1" id="KW-0805">Transcription regulation</keyword>
<evidence type="ECO:0000313" key="5">
    <source>
        <dbReference type="EMBL" id="PSJ32184.1"/>
    </source>
</evidence>
<dbReference type="GO" id="GO:0003700">
    <property type="term" value="F:DNA-binding transcription factor activity"/>
    <property type="evidence" value="ECO:0007669"/>
    <property type="project" value="InterPro"/>
</dbReference>
<dbReference type="AlphaFoldDB" id="A0A2P7Q2I4"/>
<protein>
    <submittedName>
        <fullName evidence="5">MarR family transcriptional regulator</fullName>
    </submittedName>
</protein>
<keyword evidence="6" id="KW-1185">Reference proteome</keyword>
<evidence type="ECO:0000259" key="4">
    <source>
        <dbReference type="PROSITE" id="PS50995"/>
    </source>
</evidence>
<dbReference type="PROSITE" id="PS50995">
    <property type="entry name" value="HTH_MARR_2"/>
    <property type="match status" value="1"/>
</dbReference>
<name>A0A2P7Q2I4_9FIRM</name>
<proteinExistence type="predicted"/>
<keyword evidence="2" id="KW-0238">DNA-binding</keyword>
<keyword evidence="3" id="KW-0804">Transcription</keyword>
<evidence type="ECO:0000256" key="1">
    <source>
        <dbReference type="ARBA" id="ARBA00023015"/>
    </source>
</evidence>
<organism evidence="5 6">
    <name type="scientific">Peptostreptococcus russellii</name>
    <dbReference type="NCBI Taxonomy" id="215200"/>
    <lineage>
        <taxon>Bacteria</taxon>
        <taxon>Bacillati</taxon>
        <taxon>Bacillota</taxon>
        <taxon>Clostridia</taxon>
        <taxon>Peptostreptococcales</taxon>
        <taxon>Peptostreptococcaceae</taxon>
        <taxon>Peptostreptococcus</taxon>
    </lineage>
</organism>
<dbReference type="SMART" id="SM00347">
    <property type="entry name" value="HTH_MARR"/>
    <property type="match status" value="1"/>
</dbReference>
<dbReference type="PRINTS" id="PR00598">
    <property type="entry name" value="HTHMARR"/>
</dbReference>